<feature type="compositionally biased region" description="Acidic residues" evidence="1">
    <location>
        <begin position="168"/>
        <end position="177"/>
    </location>
</feature>
<reference evidence="2" key="2">
    <citation type="submission" date="2023-06" db="EMBL/GenBank/DDBJ databases">
        <authorList>
            <consortium name="Lawrence Berkeley National Laboratory"/>
            <person name="Haridas S."/>
            <person name="Hensen N."/>
            <person name="Bonometti L."/>
            <person name="Westerberg I."/>
            <person name="Brannstrom I.O."/>
            <person name="Guillou S."/>
            <person name="Cros-Aarteil S."/>
            <person name="Calhoun S."/>
            <person name="Kuo A."/>
            <person name="Mondo S."/>
            <person name="Pangilinan J."/>
            <person name="Riley R."/>
            <person name="Labutti K."/>
            <person name="Andreopoulos B."/>
            <person name="Lipzen A."/>
            <person name="Chen C."/>
            <person name="Yanf M."/>
            <person name="Daum C."/>
            <person name="Ng V."/>
            <person name="Clum A."/>
            <person name="Steindorff A."/>
            <person name="Ohm R."/>
            <person name="Martin F."/>
            <person name="Silar P."/>
            <person name="Natvig D."/>
            <person name="Lalanne C."/>
            <person name="Gautier V."/>
            <person name="Ament-Velasquez S.L."/>
            <person name="Kruys A."/>
            <person name="Hutchinson M.I."/>
            <person name="Powell A.J."/>
            <person name="Barry K."/>
            <person name="Miller A.N."/>
            <person name="Grigoriev I.V."/>
            <person name="Debuchy R."/>
            <person name="Gladieux P."/>
            <person name="Thoren M.H."/>
            <person name="Johannesson H."/>
        </authorList>
    </citation>
    <scope>NUCLEOTIDE SEQUENCE</scope>
    <source>
        <strain evidence="2">CBS 958.72</strain>
    </source>
</reference>
<evidence type="ECO:0000313" key="2">
    <source>
        <dbReference type="EMBL" id="KAK3378899.1"/>
    </source>
</evidence>
<feature type="region of interest" description="Disordered" evidence="1">
    <location>
        <begin position="161"/>
        <end position="200"/>
    </location>
</feature>
<comment type="caution">
    <text evidence="2">The sequence shown here is derived from an EMBL/GenBank/DDBJ whole genome shotgun (WGS) entry which is preliminary data.</text>
</comment>
<name>A0AAE0NDH4_9PEZI</name>
<evidence type="ECO:0000256" key="1">
    <source>
        <dbReference type="SAM" id="MobiDB-lite"/>
    </source>
</evidence>
<evidence type="ECO:0000313" key="3">
    <source>
        <dbReference type="Proteomes" id="UP001287356"/>
    </source>
</evidence>
<dbReference type="Proteomes" id="UP001287356">
    <property type="component" value="Unassembled WGS sequence"/>
</dbReference>
<dbReference type="EMBL" id="JAULSN010000002">
    <property type="protein sequence ID" value="KAK3378899.1"/>
    <property type="molecule type" value="Genomic_DNA"/>
</dbReference>
<accession>A0AAE0NDH4</accession>
<dbReference type="AlphaFoldDB" id="A0AAE0NDH4"/>
<keyword evidence="3" id="KW-1185">Reference proteome</keyword>
<sequence>MALPNKILKDILPKNGMAWEEFRGVLGSHRKDRAALHAIQAIVGVALKPRDVQIFLCRLVDDAAKAAYRVDPDVGTTVDHFLACLHRESKLAAHIGQETFSELFRALVLGRNRFQTDRFERDLPEQNPTTHCALARSVDQFERAAFFWSRPTIELEEMAESQDRAADGDDEWDDDEFVGVRPSSEEEEAEDDDDAMDVDDEVGVVADEVRALALDDDDDEDMMDLD</sequence>
<reference evidence="2" key="1">
    <citation type="journal article" date="2023" name="Mol. Phylogenet. Evol.">
        <title>Genome-scale phylogeny and comparative genomics of the fungal order Sordariales.</title>
        <authorList>
            <person name="Hensen N."/>
            <person name="Bonometti L."/>
            <person name="Westerberg I."/>
            <person name="Brannstrom I.O."/>
            <person name="Guillou S."/>
            <person name="Cros-Aarteil S."/>
            <person name="Calhoun S."/>
            <person name="Haridas S."/>
            <person name="Kuo A."/>
            <person name="Mondo S."/>
            <person name="Pangilinan J."/>
            <person name="Riley R."/>
            <person name="LaButti K."/>
            <person name="Andreopoulos B."/>
            <person name="Lipzen A."/>
            <person name="Chen C."/>
            <person name="Yan M."/>
            <person name="Daum C."/>
            <person name="Ng V."/>
            <person name="Clum A."/>
            <person name="Steindorff A."/>
            <person name="Ohm R.A."/>
            <person name="Martin F."/>
            <person name="Silar P."/>
            <person name="Natvig D.O."/>
            <person name="Lalanne C."/>
            <person name="Gautier V."/>
            <person name="Ament-Velasquez S.L."/>
            <person name="Kruys A."/>
            <person name="Hutchinson M.I."/>
            <person name="Powell A.J."/>
            <person name="Barry K."/>
            <person name="Miller A.N."/>
            <person name="Grigoriev I.V."/>
            <person name="Debuchy R."/>
            <person name="Gladieux P."/>
            <person name="Hiltunen Thoren M."/>
            <person name="Johannesson H."/>
        </authorList>
    </citation>
    <scope>NUCLEOTIDE SEQUENCE</scope>
    <source>
        <strain evidence="2">CBS 958.72</strain>
    </source>
</reference>
<proteinExistence type="predicted"/>
<feature type="compositionally biased region" description="Acidic residues" evidence="1">
    <location>
        <begin position="185"/>
        <end position="200"/>
    </location>
</feature>
<organism evidence="2 3">
    <name type="scientific">Lasiosphaeria ovina</name>
    <dbReference type="NCBI Taxonomy" id="92902"/>
    <lineage>
        <taxon>Eukaryota</taxon>
        <taxon>Fungi</taxon>
        <taxon>Dikarya</taxon>
        <taxon>Ascomycota</taxon>
        <taxon>Pezizomycotina</taxon>
        <taxon>Sordariomycetes</taxon>
        <taxon>Sordariomycetidae</taxon>
        <taxon>Sordariales</taxon>
        <taxon>Lasiosphaeriaceae</taxon>
        <taxon>Lasiosphaeria</taxon>
    </lineage>
</organism>
<gene>
    <name evidence="2" type="ORF">B0T24DRAFT_694134</name>
</gene>
<protein>
    <submittedName>
        <fullName evidence="2">Uncharacterized protein</fullName>
    </submittedName>
</protein>